<evidence type="ECO:0000313" key="1">
    <source>
        <dbReference type="EMBL" id="TLS38054.1"/>
    </source>
</evidence>
<organism evidence="1 2">
    <name type="scientific">Exobacillus caeni</name>
    <dbReference type="NCBI Taxonomy" id="2574798"/>
    <lineage>
        <taxon>Bacteria</taxon>
        <taxon>Bacillati</taxon>
        <taxon>Bacillota</taxon>
        <taxon>Bacilli</taxon>
        <taxon>Bacillales</taxon>
        <taxon>Guptibacillaceae</taxon>
        <taxon>Exobacillus</taxon>
    </lineage>
</organism>
<proteinExistence type="predicted"/>
<dbReference type="SUPFAM" id="SSF109915">
    <property type="entry name" value="Hypothetical protein YhaI"/>
    <property type="match status" value="1"/>
</dbReference>
<comment type="caution">
    <text evidence="1">The sequence shown here is derived from an EMBL/GenBank/DDBJ whole genome shotgun (WGS) entry which is preliminary data.</text>
</comment>
<dbReference type="InterPro" id="IPR015058">
    <property type="entry name" value="DUF1878"/>
</dbReference>
<dbReference type="Gene3D" id="1.10.3750.10">
    <property type="entry name" value="YhaI-like"/>
    <property type="match status" value="1"/>
</dbReference>
<dbReference type="InterPro" id="IPR035945">
    <property type="entry name" value="YhaI-like_sf"/>
</dbReference>
<dbReference type="RefSeq" id="WP_138124139.1">
    <property type="nucleotide sequence ID" value="NZ_SWLG01000004.1"/>
</dbReference>
<gene>
    <name evidence="1" type="ORF">FCL54_05785</name>
</gene>
<dbReference type="Proteomes" id="UP000308230">
    <property type="component" value="Unassembled WGS sequence"/>
</dbReference>
<name>A0A5R9FBW9_9BACL</name>
<dbReference type="Pfam" id="PF08963">
    <property type="entry name" value="DUF1878"/>
    <property type="match status" value="1"/>
</dbReference>
<evidence type="ECO:0000313" key="2">
    <source>
        <dbReference type="Proteomes" id="UP000308230"/>
    </source>
</evidence>
<sequence>MDSITKRLERIEFHQRLLAKMHTMEKVPFYRLVIEKGLTEDEMNEVLDLCEEVNQRFKKQLEEGLVSHTTLLIHFVGMLNVKLAPKETVESLYEQGIFPELMKKLAAIIPADVSTSKFMN</sequence>
<dbReference type="OrthoDB" id="2353223at2"/>
<reference evidence="1 2" key="1">
    <citation type="submission" date="2019-04" db="EMBL/GenBank/DDBJ databases">
        <title>Bacillus caeni sp. nov., a bacterium isolated from mangrove sediment.</title>
        <authorList>
            <person name="Huang H."/>
            <person name="Mo K."/>
            <person name="Hu Y."/>
        </authorList>
    </citation>
    <scope>NUCLEOTIDE SEQUENCE [LARGE SCALE GENOMIC DNA]</scope>
    <source>
        <strain evidence="1 2">HB172195</strain>
    </source>
</reference>
<dbReference type="EMBL" id="SWLG01000004">
    <property type="protein sequence ID" value="TLS38054.1"/>
    <property type="molecule type" value="Genomic_DNA"/>
</dbReference>
<keyword evidence="2" id="KW-1185">Reference proteome</keyword>
<dbReference type="AlphaFoldDB" id="A0A5R9FBW9"/>
<accession>A0A5R9FBW9</accession>
<protein>
    <submittedName>
        <fullName evidence="1">DUF1878 family protein</fullName>
    </submittedName>
</protein>